<dbReference type="InterPro" id="IPR013498">
    <property type="entry name" value="Topo_IA_Znf"/>
</dbReference>
<reference evidence="3 4" key="1">
    <citation type="journal article" date="2019" name="Int. J. Syst. Evol. Microbiol.">
        <title>The Global Catalogue of Microorganisms (GCM) 10K type strain sequencing project: providing services to taxonomists for standard genome sequencing and annotation.</title>
        <authorList>
            <consortium name="The Broad Institute Genomics Platform"/>
            <consortium name="The Broad Institute Genome Sequencing Center for Infectious Disease"/>
            <person name="Wu L."/>
            <person name="Ma J."/>
        </authorList>
    </citation>
    <scope>NUCLEOTIDE SEQUENCE [LARGE SCALE GENOMIC DNA]</scope>
    <source>
        <strain evidence="3 4">CGMCC 1.12563</strain>
    </source>
</reference>
<feature type="domain" description="Endonuclease NucS N-terminal PH-like" evidence="2">
    <location>
        <begin position="7"/>
        <end position="90"/>
    </location>
</feature>
<name>A0ABD6ATV1_9EURY</name>
<dbReference type="Pfam" id="PF01396">
    <property type="entry name" value="Zn_ribbon_Top1"/>
    <property type="match status" value="2"/>
</dbReference>
<gene>
    <name evidence="3" type="ORF">ACFSBT_07175</name>
</gene>
<evidence type="ECO:0000259" key="1">
    <source>
        <dbReference type="Pfam" id="PF01396"/>
    </source>
</evidence>
<protein>
    <submittedName>
        <fullName evidence="3">Topoisomerase DNA-binding C4 zinc finger domain-containing protein</fullName>
    </submittedName>
</protein>
<dbReference type="EMBL" id="JBHUDC010000003">
    <property type="protein sequence ID" value="MFD1513054.1"/>
    <property type="molecule type" value="Genomic_DNA"/>
</dbReference>
<dbReference type="InterPro" id="IPR048302">
    <property type="entry name" value="NucS_N"/>
</dbReference>
<proteinExistence type="predicted"/>
<organism evidence="3 4">
    <name type="scientific">Halomarina rubra</name>
    <dbReference type="NCBI Taxonomy" id="2071873"/>
    <lineage>
        <taxon>Archaea</taxon>
        <taxon>Methanobacteriati</taxon>
        <taxon>Methanobacteriota</taxon>
        <taxon>Stenosarchaea group</taxon>
        <taxon>Halobacteria</taxon>
        <taxon>Halobacteriales</taxon>
        <taxon>Natronomonadaceae</taxon>
        <taxon>Halomarina</taxon>
    </lineage>
</organism>
<keyword evidence="3" id="KW-0238">DNA-binding</keyword>
<dbReference type="GO" id="GO:0003677">
    <property type="term" value="F:DNA binding"/>
    <property type="evidence" value="ECO:0007669"/>
    <property type="project" value="UniProtKB-KW"/>
</dbReference>
<sequence length="247" mass="26009">MSGSFRLFAGECTTEFEGTGPRARLQRGHVVCLVKPDDTVLVHDADGYQPVAWLTRPESLTVESDPVRVVARDGDQRLRVTVHEEYALSSVPASGAGTPVGSCPGCGGSLVRTKGGVVCVDCDVRYGLPGDASVLDGTCDCGLPRIRAERGAAFEVCLDRDCESLDAAVREAFDRAWDCPDCGDDLRIIRRGGLLAGCDAYPDCETAFSVPRGVVAGTCDCGLPAFRTGSGSVRCLDAACEAVRTSV</sequence>
<dbReference type="Gene3D" id="2.70.180.20">
    <property type="match status" value="1"/>
</dbReference>
<dbReference type="AlphaFoldDB" id="A0ABD6ATV1"/>
<feature type="domain" description="DNA topoisomerase type IA zn finger" evidence="1">
    <location>
        <begin position="178"/>
        <end position="211"/>
    </location>
</feature>
<comment type="caution">
    <text evidence="3">The sequence shown here is derived from an EMBL/GenBank/DDBJ whole genome shotgun (WGS) entry which is preliminary data.</text>
</comment>
<dbReference type="Proteomes" id="UP001597187">
    <property type="component" value="Unassembled WGS sequence"/>
</dbReference>
<evidence type="ECO:0000313" key="3">
    <source>
        <dbReference type="EMBL" id="MFD1513054.1"/>
    </source>
</evidence>
<evidence type="ECO:0000313" key="4">
    <source>
        <dbReference type="Proteomes" id="UP001597187"/>
    </source>
</evidence>
<dbReference type="InterPro" id="IPR049173">
    <property type="entry name" value="NucS_N_sf"/>
</dbReference>
<evidence type="ECO:0000259" key="2">
    <source>
        <dbReference type="Pfam" id="PF21003"/>
    </source>
</evidence>
<accession>A0ABD6ATV1</accession>
<dbReference type="RefSeq" id="WP_250873024.1">
    <property type="nucleotide sequence ID" value="NZ_JALXFV010000003.1"/>
</dbReference>
<keyword evidence="4" id="KW-1185">Reference proteome</keyword>
<feature type="domain" description="DNA topoisomerase type IA zn finger" evidence="1">
    <location>
        <begin position="101"/>
        <end position="114"/>
    </location>
</feature>
<dbReference type="Pfam" id="PF21003">
    <property type="entry name" value="NucS_N"/>
    <property type="match status" value="1"/>
</dbReference>